<dbReference type="PROSITE" id="PS50943">
    <property type="entry name" value="HTH_CROC1"/>
    <property type="match status" value="1"/>
</dbReference>
<name>A0A1X9MAZ5_9BACI</name>
<dbReference type="STRING" id="199441.BkAM31D_02140"/>
<dbReference type="RefSeq" id="WP_066158447.1">
    <property type="nucleotide sequence ID" value="NZ_CP020814.1"/>
</dbReference>
<dbReference type="Proteomes" id="UP000193006">
    <property type="component" value="Chromosome"/>
</dbReference>
<dbReference type="InterPro" id="IPR001387">
    <property type="entry name" value="Cro/C1-type_HTH"/>
</dbReference>
<feature type="domain" description="HTH cro/C1-type" evidence="1">
    <location>
        <begin position="9"/>
        <end position="62"/>
    </location>
</feature>
<reference evidence="2 3" key="1">
    <citation type="submission" date="2017-04" db="EMBL/GenBank/DDBJ databases">
        <title>Bacillus krulwichiae AM31D Genome sequencing and assembly.</title>
        <authorList>
            <person name="Krulwich T.A."/>
            <person name="Anastor L."/>
            <person name="Ehrlich R."/>
            <person name="Ehrlich G.D."/>
            <person name="Janto B."/>
        </authorList>
    </citation>
    <scope>NUCLEOTIDE SEQUENCE [LARGE SCALE GENOMIC DNA]</scope>
    <source>
        <strain evidence="2 3">AM31D</strain>
    </source>
</reference>
<gene>
    <name evidence="2" type="ORF">BkAM31D_02140</name>
</gene>
<evidence type="ECO:0000259" key="1">
    <source>
        <dbReference type="PROSITE" id="PS50943"/>
    </source>
</evidence>
<dbReference type="EMBL" id="CP020814">
    <property type="protein sequence ID" value="ARK28741.1"/>
    <property type="molecule type" value="Genomic_DNA"/>
</dbReference>
<protein>
    <submittedName>
        <fullName evidence="2">Helix-turn-helix protein</fullName>
    </submittedName>
</protein>
<dbReference type="InterPro" id="IPR010982">
    <property type="entry name" value="Lambda_DNA-bd_dom_sf"/>
</dbReference>
<dbReference type="SUPFAM" id="SSF47413">
    <property type="entry name" value="lambda repressor-like DNA-binding domains"/>
    <property type="match status" value="1"/>
</dbReference>
<keyword evidence="3" id="KW-1185">Reference proteome</keyword>
<dbReference type="GO" id="GO:0003677">
    <property type="term" value="F:DNA binding"/>
    <property type="evidence" value="ECO:0007669"/>
    <property type="project" value="InterPro"/>
</dbReference>
<dbReference type="Pfam" id="PF01381">
    <property type="entry name" value="HTH_3"/>
    <property type="match status" value="1"/>
</dbReference>
<dbReference type="Gene3D" id="1.10.260.40">
    <property type="entry name" value="lambda repressor-like DNA-binding domains"/>
    <property type="match status" value="1"/>
</dbReference>
<proteinExistence type="predicted"/>
<evidence type="ECO:0000313" key="3">
    <source>
        <dbReference type="Proteomes" id="UP000193006"/>
    </source>
</evidence>
<sequence>MELVKRNWLAELRNDIGLTQEAVAKMAKIERSTYTKAENGYPVRVKTAKSIASVLGVNWTLFFDNNCDLKGQRDVVNHN</sequence>
<organism evidence="2 3">
    <name type="scientific">Halalkalibacter krulwichiae</name>
    <dbReference type="NCBI Taxonomy" id="199441"/>
    <lineage>
        <taxon>Bacteria</taxon>
        <taxon>Bacillati</taxon>
        <taxon>Bacillota</taxon>
        <taxon>Bacilli</taxon>
        <taxon>Bacillales</taxon>
        <taxon>Bacillaceae</taxon>
        <taxon>Halalkalibacter</taxon>
    </lineage>
</organism>
<dbReference type="CDD" id="cd00093">
    <property type="entry name" value="HTH_XRE"/>
    <property type="match status" value="1"/>
</dbReference>
<evidence type="ECO:0000313" key="2">
    <source>
        <dbReference type="EMBL" id="ARK28741.1"/>
    </source>
</evidence>
<dbReference type="AlphaFoldDB" id="A0A1X9MAZ5"/>
<dbReference type="SMART" id="SM00530">
    <property type="entry name" value="HTH_XRE"/>
    <property type="match status" value="1"/>
</dbReference>
<accession>A0A1X9MAZ5</accession>
<dbReference type="KEGG" id="bkw:BkAM31D_02140"/>